<evidence type="ECO:0000259" key="9">
    <source>
        <dbReference type="PROSITE" id="PS50893"/>
    </source>
</evidence>
<dbReference type="PROSITE" id="PS00211">
    <property type="entry name" value="ABC_TRANSPORTER_1"/>
    <property type="match status" value="1"/>
</dbReference>
<feature type="transmembrane region" description="Helical" evidence="8">
    <location>
        <begin position="563"/>
        <end position="584"/>
    </location>
</feature>
<feature type="transmembrane region" description="Helical" evidence="8">
    <location>
        <begin position="717"/>
        <end position="736"/>
    </location>
</feature>
<evidence type="ECO:0000256" key="2">
    <source>
        <dbReference type="ARBA" id="ARBA00022448"/>
    </source>
</evidence>
<dbReference type="GO" id="GO:0005524">
    <property type="term" value="F:ATP binding"/>
    <property type="evidence" value="ECO:0007669"/>
    <property type="project" value="UniProtKB-KW"/>
</dbReference>
<keyword evidence="3 8" id="KW-0812">Transmembrane</keyword>
<feature type="transmembrane region" description="Helical" evidence="8">
    <location>
        <begin position="685"/>
        <end position="710"/>
    </location>
</feature>
<dbReference type="InterPro" id="IPR043926">
    <property type="entry name" value="ABCG_dom"/>
</dbReference>
<dbReference type="CDD" id="cd03213">
    <property type="entry name" value="ABCG_EPDR"/>
    <property type="match status" value="1"/>
</dbReference>
<keyword evidence="2" id="KW-0813">Transport</keyword>
<evidence type="ECO:0000256" key="5">
    <source>
        <dbReference type="ARBA" id="ARBA00022840"/>
    </source>
</evidence>
<dbReference type="OrthoDB" id="66620at2759"/>
<dbReference type="GO" id="GO:0140359">
    <property type="term" value="F:ABC-type transporter activity"/>
    <property type="evidence" value="ECO:0007669"/>
    <property type="project" value="InterPro"/>
</dbReference>
<dbReference type="InterPro" id="IPR050352">
    <property type="entry name" value="ABCG_transporters"/>
</dbReference>
<feature type="transmembrane region" description="Helical" evidence="8">
    <location>
        <begin position="604"/>
        <end position="625"/>
    </location>
</feature>
<keyword evidence="7 8" id="KW-0472">Membrane</keyword>
<dbReference type="PANTHER" id="PTHR48041:SF91">
    <property type="entry name" value="ABC TRANSPORTER G FAMILY MEMBER 28"/>
    <property type="match status" value="1"/>
</dbReference>
<gene>
    <name evidence="10" type="ORF">BCR33DRAFT_684707</name>
</gene>
<keyword evidence="5" id="KW-0067">ATP-binding</keyword>
<keyword evidence="6 8" id="KW-1133">Transmembrane helix</keyword>
<feature type="transmembrane region" description="Helical" evidence="8">
    <location>
        <begin position="789"/>
        <end position="813"/>
    </location>
</feature>
<dbReference type="EMBL" id="MCGO01000070">
    <property type="protein sequence ID" value="ORY32748.1"/>
    <property type="molecule type" value="Genomic_DNA"/>
</dbReference>
<sequence length="819" mass="90226">MTSYDFSQILLPGNCYVSKYSIGYPITDYGYSCAPHFYCPNSTSSVIQSLPQLCTPTADCVGTRLKSKPCLPQGPYEPQLCPAGSYCPSPTLMLPCPKGSFCPVGTITPINCPLLSTCPESTTTPTYYGGIIYCAIIDVVLVILYLIAKHYPQPLQRIKKVSHEWTLHDMPKKRVDSTIVSIAAASNDNEESRPSLAYLSRFMQGFRAALEGKNVFMDFEFEDLGLTLKKPAGKCVLKGVNGEIRSKRLTAIMGPSGCGKTTFMNVLMGKVTRTSGSLLINDQECEMSKYKKVIGYVPQEDIMLRELTVRENIFHSARVRLPRTWTDVQVNEYVDEVIEVLSLTHVQHSLIGSENERGVSGGQRKRVNIGMELAGVPLALFLDEPTSGLDSTSSLKVAEILRKIASLGLTIVAVIHQPRYEIFQQFNDILMLVPGGKTAYIGPTAHVVDYFKELGYTFDTLANPADILMDILSGKGVHSCGENITPDRLVELWESFGVTWVAGCSLEEGGIGEADSGRSVEEYEASIRDLEEIVVKRGAPLWKQILLCHNRYIVQQYRRAGSLVIEVVVASLAGLLMGVAIMGQKGQIFKGIYVEPYSGLTPSTLLWMIPQLGLLVGMACGLAGAPAGVKVFAEEQTVYWREAANGHGKLGYFTGKAVASIYRFILSSLHFASIFILLGKPTSSFGFIYLVIMLQFWCVYGMAMLVSMLVRREDSALLAVVICLFSAVFCGYGPSIKDSYSMGITFLFAISYNRWAVEAWFSRELSIFDGVYQISEAAGYYGYVLNKEAMNLGLCFLIGLVLRVIAFGLMVLLNRDKQK</sequence>
<comment type="caution">
    <text evidence="10">The sequence shown here is derived from an EMBL/GenBank/DDBJ whole genome shotgun (WGS) entry which is preliminary data.</text>
</comment>
<keyword evidence="11" id="KW-1185">Reference proteome</keyword>
<dbReference type="STRING" id="329046.A0A1Y2BD36"/>
<accession>A0A1Y2BD36</accession>
<dbReference type="InterPro" id="IPR003593">
    <property type="entry name" value="AAA+_ATPase"/>
</dbReference>
<feature type="transmembrane region" description="Helical" evidence="8">
    <location>
        <begin position="127"/>
        <end position="148"/>
    </location>
</feature>
<evidence type="ECO:0000256" key="3">
    <source>
        <dbReference type="ARBA" id="ARBA00022692"/>
    </source>
</evidence>
<dbReference type="SUPFAM" id="SSF52540">
    <property type="entry name" value="P-loop containing nucleoside triphosphate hydrolases"/>
    <property type="match status" value="1"/>
</dbReference>
<dbReference type="InterPro" id="IPR017871">
    <property type="entry name" value="ABC_transporter-like_CS"/>
</dbReference>
<keyword evidence="4" id="KW-0547">Nucleotide-binding</keyword>
<feature type="domain" description="ABC transporter" evidence="9">
    <location>
        <begin position="219"/>
        <end position="460"/>
    </location>
</feature>
<dbReference type="GO" id="GO:0016020">
    <property type="term" value="C:membrane"/>
    <property type="evidence" value="ECO:0007669"/>
    <property type="project" value="UniProtKB-SubCell"/>
</dbReference>
<dbReference type="AlphaFoldDB" id="A0A1Y2BD36"/>
<evidence type="ECO:0000256" key="1">
    <source>
        <dbReference type="ARBA" id="ARBA00004141"/>
    </source>
</evidence>
<protein>
    <recommendedName>
        <fullName evidence="9">ABC transporter domain-containing protein</fullName>
    </recommendedName>
</protein>
<comment type="subcellular location">
    <subcellularLocation>
        <location evidence="1">Membrane</location>
        <topology evidence="1">Multi-pass membrane protein</topology>
    </subcellularLocation>
</comment>
<evidence type="ECO:0000256" key="6">
    <source>
        <dbReference type="ARBA" id="ARBA00022989"/>
    </source>
</evidence>
<evidence type="ECO:0000256" key="7">
    <source>
        <dbReference type="ARBA" id="ARBA00023136"/>
    </source>
</evidence>
<name>A0A1Y2BD36_9FUNG</name>
<dbReference type="PANTHER" id="PTHR48041">
    <property type="entry name" value="ABC TRANSPORTER G FAMILY MEMBER 28"/>
    <property type="match status" value="1"/>
</dbReference>
<feature type="transmembrane region" description="Helical" evidence="8">
    <location>
        <begin position="661"/>
        <end position="679"/>
    </location>
</feature>
<dbReference type="Pfam" id="PF00005">
    <property type="entry name" value="ABC_tran"/>
    <property type="match status" value="1"/>
</dbReference>
<dbReference type="FunFam" id="3.40.50.300:FF:000367">
    <property type="entry name" value="ABC transporter G family member 24"/>
    <property type="match status" value="1"/>
</dbReference>
<dbReference type="InterPro" id="IPR027417">
    <property type="entry name" value="P-loop_NTPase"/>
</dbReference>
<reference evidence="10 11" key="1">
    <citation type="submission" date="2016-07" db="EMBL/GenBank/DDBJ databases">
        <title>Pervasive Adenine N6-methylation of Active Genes in Fungi.</title>
        <authorList>
            <consortium name="DOE Joint Genome Institute"/>
            <person name="Mondo S.J."/>
            <person name="Dannebaum R.O."/>
            <person name="Kuo R.C."/>
            <person name="Labutti K."/>
            <person name="Haridas S."/>
            <person name="Kuo A."/>
            <person name="Salamov A."/>
            <person name="Ahrendt S.R."/>
            <person name="Lipzen A."/>
            <person name="Sullivan W."/>
            <person name="Andreopoulos W.B."/>
            <person name="Clum A."/>
            <person name="Lindquist E."/>
            <person name="Daum C."/>
            <person name="Ramamoorthy G.K."/>
            <person name="Gryganskyi A."/>
            <person name="Culley D."/>
            <person name="Magnuson J.K."/>
            <person name="James T.Y."/>
            <person name="O'Malley M.A."/>
            <person name="Stajich J.E."/>
            <person name="Spatafora J.W."/>
            <person name="Visel A."/>
            <person name="Grigoriev I.V."/>
        </authorList>
    </citation>
    <scope>NUCLEOTIDE SEQUENCE [LARGE SCALE GENOMIC DNA]</scope>
    <source>
        <strain evidence="10 11">JEL800</strain>
    </source>
</reference>
<dbReference type="Proteomes" id="UP000193642">
    <property type="component" value="Unassembled WGS sequence"/>
</dbReference>
<dbReference type="SMART" id="SM00382">
    <property type="entry name" value="AAA"/>
    <property type="match status" value="1"/>
</dbReference>
<dbReference type="PROSITE" id="PS50893">
    <property type="entry name" value="ABC_TRANSPORTER_2"/>
    <property type="match status" value="1"/>
</dbReference>
<organism evidence="10 11">
    <name type="scientific">Rhizoclosmatium globosum</name>
    <dbReference type="NCBI Taxonomy" id="329046"/>
    <lineage>
        <taxon>Eukaryota</taxon>
        <taxon>Fungi</taxon>
        <taxon>Fungi incertae sedis</taxon>
        <taxon>Chytridiomycota</taxon>
        <taxon>Chytridiomycota incertae sedis</taxon>
        <taxon>Chytridiomycetes</taxon>
        <taxon>Chytridiales</taxon>
        <taxon>Chytriomycetaceae</taxon>
        <taxon>Rhizoclosmatium</taxon>
    </lineage>
</organism>
<evidence type="ECO:0000256" key="8">
    <source>
        <dbReference type="SAM" id="Phobius"/>
    </source>
</evidence>
<proteinExistence type="predicted"/>
<dbReference type="InterPro" id="IPR003439">
    <property type="entry name" value="ABC_transporter-like_ATP-bd"/>
</dbReference>
<dbReference type="Pfam" id="PF19055">
    <property type="entry name" value="ABC2_membrane_7"/>
    <property type="match status" value="2"/>
</dbReference>
<evidence type="ECO:0000313" key="10">
    <source>
        <dbReference type="EMBL" id="ORY32748.1"/>
    </source>
</evidence>
<dbReference type="Gene3D" id="3.40.50.300">
    <property type="entry name" value="P-loop containing nucleotide triphosphate hydrolases"/>
    <property type="match status" value="1"/>
</dbReference>
<evidence type="ECO:0000256" key="4">
    <source>
        <dbReference type="ARBA" id="ARBA00022741"/>
    </source>
</evidence>
<dbReference type="GO" id="GO:0016887">
    <property type="term" value="F:ATP hydrolysis activity"/>
    <property type="evidence" value="ECO:0007669"/>
    <property type="project" value="InterPro"/>
</dbReference>
<evidence type="ECO:0000313" key="11">
    <source>
        <dbReference type="Proteomes" id="UP000193642"/>
    </source>
</evidence>